<sequence>MNKISRFGGLVALSLFVLPMVANAQGATIETVILDVTYLLSLAVPLLITLALVYFIWGLGEFIFAGASDETKRAEGRNRMIWGIIALFVIVSVWGLVGIVARTFSIDQTSTLRGDQVPLVENPFE</sequence>
<protein>
    <submittedName>
        <fullName evidence="3">Uncharacterized protein</fullName>
    </submittedName>
</protein>
<feature type="transmembrane region" description="Helical" evidence="1">
    <location>
        <begin position="80"/>
        <end position="101"/>
    </location>
</feature>
<gene>
    <name evidence="3" type="ORF">COV07_01205</name>
</gene>
<keyword evidence="1" id="KW-0472">Membrane</keyword>
<evidence type="ECO:0000256" key="1">
    <source>
        <dbReference type="SAM" id="Phobius"/>
    </source>
</evidence>
<evidence type="ECO:0000256" key="2">
    <source>
        <dbReference type="SAM" id="SignalP"/>
    </source>
</evidence>
<keyword evidence="2" id="KW-0732">Signal</keyword>
<keyword evidence="1" id="KW-0812">Transmembrane</keyword>
<evidence type="ECO:0000313" key="4">
    <source>
        <dbReference type="Proteomes" id="UP000230833"/>
    </source>
</evidence>
<feature type="signal peptide" evidence="2">
    <location>
        <begin position="1"/>
        <end position="24"/>
    </location>
</feature>
<reference evidence="3 4" key="1">
    <citation type="submission" date="2017-09" db="EMBL/GenBank/DDBJ databases">
        <title>Depth-based differentiation of microbial function through sediment-hosted aquifers and enrichment of novel symbionts in the deep terrestrial subsurface.</title>
        <authorList>
            <person name="Probst A.J."/>
            <person name="Ladd B."/>
            <person name="Jarett J.K."/>
            <person name="Geller-Mcgrath D.E."/>
            <person name="Sieber C.M."/>
            <person name="Emerson J.B."/>
            <person name="Anantharaman K."/>
            <person name="Thomas B.C."/>
            <person name="Malmstrom R."/>
            <person name="Stieglmeier M."/>
            <person name="Klingl A."/>
            <person name="Woyke T."/>
            <person name="Ryan C.M."/>
            <person name="Banfield J.F."/>
        </authorList>
    </citation>
    <scope>NUCLEOTIDE SEQUENCE [LARGE SCALE GENOMIC DNA]</scope>
    <source>
        <strain evidence="3">CG10_big_fil_rev_8_21_14_0_10_45_14</strain>
    </source>
</reference>
<name>A0A2H0RKE9_9BACT</name>
<organism evidence="3 4">
    <name type="scientific">Candidatus Vogelbacteria bacterium CG10_big_fil_rev_8_21_14_0_10_45_14</name>
    <dbReference type="NCBI Taxonomy" id="1975042"/>
    <lineage>
        <taxon>Bacteria</taxon>
        <taxon>Candidatus Vogeliibacteriota</taxon>
    </lineage>
</organism>
<feature type="chain" id="PRO_5013782705" evidence="2">
    <location>
        <begin position="25"/>
        <end position="125"/>
    </location>
</feature>
<dbReference type="Pfam" id="PF18895">
    <property type="entry name" value="T4SS_pilin"/>
    <property type="match status" value="1"/>
</dbReference>
<dbReference type="InterPro" id="IPR043993">
    <property type="entry name" value="T4SS_pilin"/>
</dbReference>
<comment type="caution">
    <text evidence="3">The sequence shown here is derived from an EMBL/GenBank/DDBJ whole genome shotgun (WGS) entry which is preliminary data.</text>
</comment>
<evidence type="ECO:0000313" key="3">
    <source>
        <dbReference type="EMBL" id="PIR47009.1"/>
    </source>
</evidence>
<dbReference type="EMBL" id="PCYL01000014">
    <property type="protein sequence ID" value="PIR47009.1"/>
    <property type="molecule type" value="Genomic_DNA"/>
</dbReference>
<feature type="transmembrane region" description="Helical" evidence="1">
    <location>
        <begin position="36"/>
        <end position="59"/>
    </location>
</feature>
<accession>A0A2H0RKE9</accession>
<dbReference type="Proteomes" id="UP000230833">
    <property type="component" value="Unassembled WGS sequence"/>
</dbReference>
<keyword evidence="1" id="KW-1133">Transmembrane helix</keyword>
<dbReference type="AlphaFoldDB" id="A0A2H0RKE9"/>
<proteinExistence type="predicted"/>